<accession>A0ABV8KP67</accession>
<dbReference type="Pfam" id="PF00975">
    <property type="entry name" value="Thioesterase"/>
    <property type="match status" value="1"/>
</dbReference>
<evidence type="ECO:0000313" key="4">
    <source>
        <dbReference type="EMBL" id="MFC4107931.1"/>
    </source>
</evidence>
<dbReference type="PANTHER" id="PTHR11487">
    <property type="entry name" value="THIOESTERASE"/>
    <property type="match status" value="1"/>
</dbReference>
<gene>
    <name evidence="4" type="ORF">ACFOX0_18620</name>
</gene>
<dbReference type="RefSeq" id="WP_377547527.1">
    <property type="nucleotide sequence ID" value="NZ_JBHSBN010000012.1"/>
</dbReference>
<evidence type="ECO:0000259" key="3">
    <source>
        <dbReference type="SMART" id="SM00824"/>
    </source>
</evidence>
<dbReference type="InterPro" id="IPR012223">
    <property type="entry name" value="TEII"/>
</dbReference>
<comment type="caution">
    <text evidence="4">The sequence shown here is derived from an EMBL/GenBank/DDBJ whole genome shotgun (WGS) entry which is preliminary data.</text>
</comment>
<dbReference type="Proteomes" id="UP001595868">
    <property type="component" value="Unassembled WGS sequence"/>
</dbReference>
<protein>
    <submittedName>
        <fullName evidence="4">Thioesterase II family protein</fullName>
    </submittedName>
</protein>
<dbReference type="InterPro" id="IPR029058">
    <property type="entry name" value="AB_hydrolase_fold"/>
</dbReference>
<name>A0ABV8KP67_9ACTN</name>
<comment type="similarity">
    <text evidence="1">Belongs to the thioesterase family.</text>
</comment>
<dbReference type="InterPro" id="IPR001031">
    <property type="entry name" value="Thioesterase"/>
</dbReference>
<evidence type="ECO:0000256" key="1">
    <source>
        <dbReference type="ARBA" id="ARBA00007169"/>
    </source>
</evidence>
<dbReference type="EMBL" id="JBHSBN010000012">
    <property type="protein sequence ID" value="MFC4107931.1"/>
    <property type="molecule type" value="Genomic_DNA"/>
</dbReference>
<keyword evidence="2" id="KW-0378">Hydrolase</keyword>
<reference evidence="5" key="1">
    <citation type="journal article" date="2019" name="Int. J. Syst. Evol. Microbiol.">
        <title>The Global Catalogue of Microorganisms (GCM) 10K type strain sequencing project: providing services to taxonomists for standard genome sequencing and annotation.</title>
        <authorList>
            <consortium name="The Broad Institute Genomics Platform"/>
            <consortium name="The Broad Institute Genome Sequencing Center for Infectious Disease"/>
            <person name="Wu L."/>
            <person name="Ma J."/>
        </authorList>
    </citation>
    <scope>NUCLEOTIDE SEQUENCE [LARGE SCALE GENOMIC DNA]</scope>
    <source>
        <strain evidence="5">2902at01</strain>
    </source>
</reference>
<keyword evidence="5" id="KW-1185">Reference proteome</keyword>
<dbReference type="PANTHER" id="PTHR11487:SF0">
    <property type="entry name" value="S-ACYL FATTY ACID SYNTHASE THIOESTERASE, MEDIUM CHAIN"/>
    <property type="match status" value="1"/>
</dbReference>
<dbReference type="Gene3D" id="3.40.50.1820">
    <property type="entry name" value="alpha/beta hydrolase"/>
    <property type="match status" value="1"/>
</dbReference>
<evidence type="ECO:0000313" key="5">
    <source>
        <dbReference type="Proteomes" id="UP001595868"/>
    </source>
</evidence>
<sequence>MSTPTRWLTRPRKVTDPRLRLICVPHIGAGGAAFNSWAERLPAEVELCAVRFPGRENRLAEPLVDDLGTLIDGLLPALAPLLDRPFVLLGHCSGSVIAFELARRLRADGGAEPAMLIVSSSEPPRLRPRSELHLLGREELLRRVVEFGGMPKTVLDDPDLMPMLERIIRADYRVVERARYRPAPPLDVPITVIGGRRDGFVRAADMAAWSAETTRDFAFHLIDAEHFILPEAGDLVGTVVRNLMGHP</sequence>
<dbReference type="SMART" id="SM00824">
    <property type="entry name" value="PKS_TE"/>
    <property type="match status" value="1"/>
</dbReference>
<evidence type="ECO:0000256" key="2">
    <source>
        <dbReference type="ARBA" id="ARBA00022801"/>
    </source>
</evidence>
<dbReference type="InterPro" id="IPR020802">
    <property type="entry name" value="TesA-like"/>
</dbReference>
<organism evidence="4 5">
    <name type="scientific">Micromonospora zhanjiangensis</name>
    <dbReference type="NCBI Taxonomy" id="1522057"/>
    <lineage>
        <taxon>Bacteria</taxon>
        <taxon>Bacillati</taxon>
        <taxon>Actinomycetota</taxon>
        <taxon>Actinomycetes</taxon>
        <taxon>Micromonosporales</taxon>
        <taxon>Micromonosporaceae</taxon>
        <taxon>Micromonospora</taxon>
    </lineage>
</organism>
<feature type="domain" description="Thioesterase TesA-like" evidence="3">
    <location>
        <begin position="22"/>
        <end position="243"/>
    </location>
</feature>
<dbReference type="SUPFAM" id="SSF53474">
    <property type="entry name" value="alpha/beta-Hydrolases"/>
    <property type="match status" value="1"/>
</dbReference>
<proteinExistence type="inferred from homology"/>